<feature type="compositionally biased region" description="Basic and acidic residues" evidence="2">
    <location>
        <begin position="1135"/>
        <end position="1145"/>
    </location>
</feature>
<evidence type="ECO:0000256" key="1">
    <source>
        <dbReference type="SAM" id="Coils"/>
    </source>
</evidence>
<feature type="compositionally biased region" description="Polar residues" evidence="2">
    <location>
        <begin position="833"/>
        <end position="848"/>
    </location>
</feature>
<dbReference type="InParanoid" id="A0A067RBK4"/>
<feature type="compositionally biased region" description="Basic and acidic residues" evidence="2">
    <location>
        <begin position="1330"/>
        <end position="1343"/>
    </location>
</feature>
<feature type="region of interest" description="Disordered" evidence="2">
    <location>
        <begin position="1127"/>
        <end position="1158"/>
    </location>
</feature>
<accession>A0A067RBK4</accession>
<dbReference type="eggNOG" id="ENOG502S9H3">
    <property type="taxonomic scope" value="Eukaryota"/>
</dbReference>
<evidence type="ECO:0000313" key="4">
    <source>
        <dbReference type="Proteomes" id="UP000027135"/>
    </source>
</evidence>
<reference evidence="3 4" key="1">
    <citation type="journal article" date="2014" name="Nat. Commun.">
        <title>Molecular traces of alternative social organization in a termite genome.</title>
        <authorList>
            <person name="Terrapon N."/>
            <person name="Li C."/>
            <person name="Robertson H.M."/>
            <person name="Ji L."/>
            <person name="Meng X."/>
            <person name="Booth W."/>
            <person name="Chen Z."/>
            <person name="Childers C.P."/>
            <person name="Glastad K.M."/>
            <person name="Gokhale K."/>
            <person name="Gowin J."/>
            <person name="Gronenberg W."/>
            <person name="Hermansen R.A."/>
            <person name="Hu H."/>
            <person name="Hunt B.G."/>
            <person name="Huylmans A.K."/>
            <person name="Khalil S.M."/>
            <person name="Mitchell R.D."/>
            <person name="Munoz-Torres M.C."/>
            <person name="Mustard J.A."/>
            <person name="Pan H."/>
            <person name="Reese J.T."/>
            <person name="Scharf M.E."/>
            <person name="Sun F."/>
            <person name="Vogel H."/>
            <person name="Xiao J."/>
            <person name="Yang W."/>
            <person name="Yang Z."/>
            <person name="Yang Z."/>
            <person name="Zhou J."/>
            <person name="Zhu J."/>
            <person name="Brent C.S."/>
            <person name="Elsik C.G."/>
            <person name="Goodisman M.A."/>
            <person name="Liberles D.A."/>
            <person name="Roe R.M."/>
            <person name="Vargo E.L."/>
            <person name="Vilcinskas A."/>
            <person name="Wang J."/>
            <person name="Bornberg-Bauer E."/>
            <person name="Korb J."/>
            <person name="Zhang G."/>
            <person name="Liebig J."/>
        </authorList>
    </citation>
    <scope>NUCLEOTIDE SEQUENCE [LARGE SCALE GENOMIC DNA]</scope>
    <source>
        <tissue evidence="3">Whole organism</tissue>
    </source>
</reference>
<feature type="compositionally biased region" description="Basic and acidic residues" evidence="2">
    <location>
        <begin position="1259"/>
        <end position="1302"/>
    </location>
</feature>
<proteinExistence type="predicted"/>
<dbReference type="EMBL" id="KK852566">
    <property type="protein sequence ID" value="KDR21246.1"/>
    <property type="molecule type" value="Genomic_DNA"/>
</dbReference>
<organism evidence="3 4">
    <name type="scientific">Zootermopsis nevadensis</name>
    <name type="common">Dampwood termite</name>
    <dbReference type="NCBI Taxonomy" id="136037"/>
    <lineage>
        <taxon>Eukaryota</taxon>
        <taxon>Metazoa</taxon>
        <taxon>Ecdysozoa</taxon>
        <taxon>Arthropoda</taxon>
        <taxon>Hexapoda</taxon>
        <taxon>Insecta</taxon>
        <taxon>Pterygota</taxon>
        <taxon>Neoptera</taxon>
        <taxon>Polyneoptera</taxon>
        <taxon>Dictyoptera</taxon>
        <taxon>Blattodea</taxon>
        <taxon>Blattoidea</taxon>
        <taxon>Termitoidae</taxon>
        <taxon>Termopsidae</taxon>
        <taxon>Zootermopsis</taxon>
    </lineage>
</organism>
<feature type="compositionally biased region" description="Basic and acidic residues" evidence="2">
    <location>
        <begin position="194"/>
        <end position="204"/>
    </location>
</feature>
<keyword evidence="1" id="KW-0175">Coiled coil</keyword>
<dbReference type="Proteomes" id="UP000027135">
    <property type="component" value="Unassembled WGS sequence"/>
</dbReference>
<keyword evidence="4" id="KW-1185">Reference proteome</keyword>
<feature type="coiled-coil region" evidence="1">
    <location>
        <begin position="242"/>
        <end position="361"/>
    </location>
</feature>
<dbReference type="OrthoDB" id="206339at2759"/>
<feature type="region of interest" description="Disordered" evidence="2">
    <location>
        <begin position="613"/>
        <end position="639"/>
    </location>
</feature>
<dbReference type="InterPro" id="IPR006594">
    <property type="entry name" value="LisH"/>
</dbReference>
<feature type="region of interest" description="Disordered" evidence="2">
    <location>
        <begin position="1259"/>
        <end position="1343"/>
    </location>
</feature>
<feature type="region of interest" description="Disordered" evidence="2">
    <location>
        <begin position="181"/>
        <end position="213"/>
    </location>
</feature>
<sequence length="1343" mass="151408">MDGSTFSASKNNPSGLSAAEFQRNLYTWFVNRGLVDESRAHLRQQMVTALRGTSLRPSPSRHIKSNMTPKIQAINLLVAEFLLQQDHHFTLSVFTSEIPLLRSMPEFAVSGSHVSTQSNTAGERMPRFQHQDVKDIMEILGLSIDTDVGNRIYCQYQDNSENTALLTSILQNAPLVLDDRSHTGKKNMFSSTTQDRKSNKKFKDAGNSNKESSTKQLAEVYNAEIQEVLYQSHLKSLHIKQLQEELRRFQECEVERIRKEEEARYKKELMERESQIQADICRREEEIKRKLSDAEERLARQHQSLDGDLQKKQRELSELTTRLREQRLEVGRKLRQAEGHAEELKRQKEMMDETKQKEELLLVERTSELNVRQEQLHQEFERLTAQRETMSYMQRELEENRLQLVEASRSQALFVRDLQQQCAHLRLELDAAHLRLNSLTELQSQKSSHSEVSHNHLSVEKVDKGLQTALPLHGDNLATAAPEKLPARDRALELEGAESQLEERQYLTDLLHQVQQENQDLRGHIQQQRLRIDELTSHAVQLASQLEDAHTTITLFSNRLTPEPSFLRPGLGTITVSPLTAPTPPPPPLLSPHNPHVLRAMNSQQMGAGEELSYVSPPASQPSLASTSRLSSLHHRREFHKKPPRRLMVYGNATSSDETSPTEEIIKEARRRIRRLEEESEAVDRSYQDFQRRHTETLAKTASVFSHPITWSTQFQQQNNILGYRRFTPSQPIYSPAVGGGQNIQIPFISRNINSDNSPVLTQHTGTLFNPVFSHNTSTFISPLFRTEGTRPLQHTGRSQNKFAYPQLSQTHETVDNTATNISDRIMTRSQSCEFTADSQPSTSTDVQSRGVLRQKDKADLARNKEVRRNSLSHTKLLDTYSSVSVGPHLHKKNRAKNVSFGNCPKTTTVYNSPRVSPSALSAVNQKTSQKELDDGAISAVCLKSAEHPAASGIIGKISSTTPLSNTRGSSRSDSFGEDLIIKETEKLPLCILDSSRSNIQGDDGISLQFQRENSCRDIHDYNGRHNVTSRLSDDNIWKLQHKSSLCNLPSVEPELILKETKCSDKNVTDKTYLNDTPVSDVSKSDDSVPRALYSSRESESVVSSRVTITTERSSDETDLRQILSVSDVSSTVPSDKDTGVKDESNNEMSSTPAIDLGNEKISNKDIINSSVGIIPIQEENVVSEISGTQETAQNKEITTVKNSNMVMPRNWDIKENVAGVTEQALVCVESKGGSQSSLIVPEGMDDGRHVTRIINQEERQDQVEETQTKFEGKELSEYVTERSQSHDDFARSSEESDKDQKCALSIKASRDDTAESVANDSDEAISVGEESKRDSSNKDDFW</sequence>
<name>A0A067RBK4_ZOONE</name>
<feature type="compositionally biased region" description="Low complexity" evidence="2">
    <location>
        <begin position="621"/>
        <end position="631"/>
    </location>
</feature>
<evidence type="ECO:0000256" key="2">
    <source>
        <dbReference type="SAM" id="MobiDB-lite"/>
    </source>
</evidence>
<dbReference type="Pfam" id="PF16045">
    <property type="entry name" value="LisH_2"/>
    <property type="match status" value="1"/>
</dbReference>
<evidence type="ECO:0000313" key="3">
    <source>
        <dbReference type="EMBL" id="KDR21246.1"/>
    </source>
</evidence>
<protein>
    <submittedName>
        <fullName evidence="3">Uncharacterized protein</fullName>
    </submittedName>
</protein>
<feature type="region of interest" description="Disordered" evidence="2">
    <location>
        <begin position="833"/>
        <end position="854"/>
    </location>
</feature>
<dbReference type="PROSITE" id="PS50896">
    <property type="entry name" value="LISH"/>
    <property type="match status" value="1"/>
</dbReference>
<gene>
    <name evidence="3" type="ORF">L798_04037</name>
</gene>
<feature type="coiled-coil region" evidence="1">
    <location>
        <begin position="666"/>
        <end position="693"/>
    </location>
</feature>